<evidence type="ECO:0000256" key="4">
    <source>
        <dbReference type="ARBA" id="ARBA00022840"/>
    </source>
</evidence>
<keyword evidence="2" id="KW-0813">Transport</keyword>
<keyword evidence="7" id="KW-1185">Reference proteome</keyword>
<proteinExistence type="inferred from homology"/>
<dbReference type="RefSeq" id="WP_090711965.1">
    <property type="nucleotide sequence ID" value="NZ_FOVM01000007.1"/>
</dbReference>
<dbReference type="Pfam" id="PF00005">
    <property type="entry name" value="ABC_tran"/>
    <property type="match status" value="1"/>
</dbReference>
<dbReference type="STRING" id="995034.SAMN05216219_2534"/>
<protein>
    <submittedName>
        <fullName evidence="6">ABC-type dipeptide/oligopeptide/nickel transport system, ATPase component</fullName>
    </submittedName>
</protein>
<organism evidence="6 7">
    <name type="scientific">Mycetocola miduiensis</name>
    <dbReference type="NCBI Taxonomy" id="995034"/>
    <lineage>
        <taxon>Bacteria</taxon>
        <taxon>Bacillati</taxon>
        <taxon>Actinomycetota</taxon>
        <taxon>Actinomycetes</taxon>
        <taxon>Micrococcales</taxon>
        <taxon>Microbacteriaceae</taxon>
        <taxon>Mycetocola</taxon>
    </lineage>
</organism>
<dbReference type="PROSITE" id="PS50893">
    <property type="entry name" value="ABC_TRANSPORTER_2"/>
    <property type="match status" value="1"/>
</dbReference>
<sequence>MTASGAETTAVRVDDLAVEYPGRRLSAPHRALHGVDVVVGDDEVVGIVGESGSGKSTLARVIAGDLVAPKGADPAPVIVGGDATVLGHRLRGIRRRELTSLTFNVAYLPQDAASRLAPELTVAEVIAQPILERDRLYNRKALGLRVATMLDAVELPLAVFEKYPFELSSGQRQRVAVARSLVLGPKLWVADEPTAGIDVTVRGAISHLIARLHEEGSFAAVLISHDLSLLRRSTSRVAALHDGRIVGLGPIDDLLAHPEHPFLAGLSHANSTVSSDAG</sequence>
<dbReference type="AlphaFoldDB" id="A0A1I5CSH6"/>
<evidence type="ECO:0000256" key="3">
    <source>
        <dbReference type="ARBA" id="ARBA00022741"/>
    </source>
</evidence>
<dbReference type="InterPro" id="IPR017871">
    <property type="entry name" value="ABC_transporter-like_CS"/>
</dbReference>
<dbReference type="GO" id="GO:0016887">
    <property type="term" value="F:ATP hydrolysis activity"/>
    <property type="evidence" value="ECO:0007669"/>
    <property type="project" value="InterPro"/>
</dbReference>
<evidence type="ECO:0000313" key="7">
    <source>
        <dbReference type="Proteomes" id="UP000198867"/>
    </source>
</evidence>
<dbReference type="GO" id="GO:0005524">
    <property type="term" value="F:ATP binding"/>
    <property type="evidence" value="ECO:0007669"/>
    <property type="project" value="UniProtKB-KW"/>
</dbReference>
<dbReference type="PROSITE" id="PS00211">
    <property type="entry name" value="ABC_TRANSPORTER_1"/>
    <property type="match status" value="1"/>
</dbReference>
<feature type="domain" description="ABC transporter" evidence="5">
    <location>
        <begin position="11"/>
        <end position="267"/>
    </location>
</feature>
<name>A0A1I5CSH6_9MICO</name>
<accession>A0A1I5CSH6</accession>
<dbReference type="PANTHER" id="PTHR43776">
    <property type="entry name" value="TRANSPORT ATP-BINDING PROTEIN"/>
    <property type="match status" value="1"/>
</dbReference>
<reference evidence="7" key="1">
    <citation type="submission" date="2016-10" db="EMBL/GenBank/DDBJ databases">
        <authorList>
            <person name="Varghese N."/>
            <person name="Submissions S."/>
        </authorList>
    </citation>
    <scope>NUCLEOTIDE SEQUENCE [LARGE SCALE GENOMIC DNA]</scope>
    <source>
        <strain evidence="7">CGMCC 1.11101</strain>
    </source>
</reference>
<evidence type="ECO:0000256" key="2">
    <source>
        <dbReference type="ARBA" id="ARBA00022448"/>
    </source>
</evidence>
<dbReference type="InterPro" id="IPR027417">
    <property type="entry name" value="P-loop_NTPase"/>
</dbReference>
<dbReference type="GO" id="GO:0055085">
    <property type="term" value="P:transmembrane transport"/>
    <property type="evidence" value="ECO:0007669"/>
    <property type="project" value="UniProtKB-ARBA"/>
</dbReference>
<gene>
    <name evidence="6" type="ORF">SAMN05216219_2534</name>
</gene>
<keyword evidence="4" id="KW-0067">ATP-binding</keyword>
<keyword evidence="3" id="KW-0547">Nucleotide-binding</keyword>
<dbReference type="PANTHER" id="PTHR43776:SF7">
    <property type="entry name" value="D,D-DIPEPTIDE TRANSPORT ATP-BINDING PROTEIN DDPF-RELATED"/>
    <property type="match status" value="1"/>
</dbReference>
<dbReference type="InterPro" id="IPR050319">
    <property type="entry name" value="ABC_transp_ATP-bind"/>
</dbReference>
<dbReference type="InterPro" id="IPR003439">
    <property type="entry name" value="ABC_transporter-like_ATP-bd"/>
</dbReference>
<comment type="similarity">
    <text evidence="1">Belongs to the ABC transporter superfamily.</text>
</comment>
<dbReference type="SUPFAM" id="SSF52540">
    <property type="entry name" value="P-loop containing nucleoside triphosphate hydrolases"/>
    <property type="match status" value="1"/>
</dbReference>
<dbReference type="EMBL" id="FOVM01000007">
    <property type="protein sequence ID" value="SFN89918.1"/>
    <property type="molecule type" value="Genomic_DNA"/>
</dbReference>
<dbReference type="SMART" id="SM00382">
    <property type="entry name" value="AAA"/>
    <property type="match status" value="1"/>
</dbReference>
<dbReference type="Gene3D" id="3.40.50.300">
    <property type="entry name" value="P-loop containing nucleotide triphosphate hydrolases"/>
    <property type="match status" value="1"/>
</dbReference>
<evidence type="ECO:0000313" key="6">
    <source>
        <dbReference type="EMBL" id="SFN89918.1"/>
    </source>
</evidence>
<dbReference type="InterPro" id="IPR003593">
    <property type="entry name" value="AAA+_ATPase"/>
</dbReference>
<evidence type="ECO:0000256" key="1">
    <source>
        <dbReference type="ARBA" id="ARBA00005417"/>
    </source>
</evidence>
<dbReference type="Proteomes" id="UP000198867">
    <property type="component" value="Unassembled WGS sequence"/>
</dbReference>
<dbReference type="OrthoDB" id="5113678at2"/>
<evidence type="ECO:0000259" key="5">
    <source>
        <dbReference type="PROSITE" id="PS50893"/>
    </source>
</evidence>